<feature type="transmembrane region" description="Helical" evidence="4">
    <location>
        <begin position="116"/>
        <end position="139"/>
    </location>
</feature>
<dbReference type="GO" id="GO:0035556">
    <property type="term" value="P:intracellular signal transduction"/>
    <property type="evidence" value="ECO:0007669"/>
    <property type="project" value="TreeGrafter"/>
</dbReference>
<keyword evidence="7" id="KW-1185">Reference proteome</keyword>
<dbReference type="Gene3D" id="1.10.510.10">
    <property type="entry name" value="Transferase(Phosphotransferase) domain 1"/>
    <property type="match status" value="2"/>
</dbReference>
<reference evidence="6 7" key="1">
    <citation type="journal article" date="2013" name="Curr. Biol.">
        <title>The Genome of the Foraminiferan Reticulomyxa filosa.</title>
        <authorList>
            <person name="Glockner G."/>
            <person name="Hulsmann N."/>
            <person name="Schleicher M."/>
            <person name="Noegel A.A."/>
            <person name="Eichinger L."/>
            <person name="Gallinger C."/>
            <person name="Pawlowski J."/>
            <person name="Sierra R."/>
            <person name="Euteneuer U."/>
            <person name="Pillet L."/>
            <person name="Moustafa A."/>
            <person name="Platzer M."/>
            <person name="Groth M."/>
            <person name="Szafranski K."/>
            <person name="Schliwa M."/>
        </authorList>
    </citation>
    <scope>NUCLEOTIDE SEQUENCE [LARGE SCALE GENOMIC DNA]</scope>
</reference>
<evidence type="ECO:0000256" key="2">
    <source>
        <dbReference type="ARBA" id="ARBA00022840"/>
    </source>
</evidence>
<dbReference type="SUPFAM" id="SSF56112">
    <property type="entry name" value="Protein kinase-like (PK-like)"/>
    <property type="match status" value="1"/>
</dbReference>
<feature type="compositionally biased region" description="Acidic residues" evidence="3">
    <location>
        <begin position="27"/>
        <end position="36"/>
    </location>
</feature>
<dbReference type="GO" id="GO:0005737">
    <property type="term" value="C:cytoplasm"/>
    <property type="evidence" value="ECO:0007669"/>
    <property type="project" value="TreeGrafter"/>
</dbReference>
<evidence type="ECO:0000256" key="1">
    <source>
        <dbReference type="ARBA" id="ARBA00022741"/>
    </source>
</evidence>
<keyword evidence="2" id="KW-0067">ATP-binding</keyword>
<evidence type="ECO:0000256" key="4">
    <source>
        <dbReference type="SAM" id="Phobius"/>
    </source>
</evidence>
<dbReference type="InterPro" id="IPR011009">
    <property type="entry name" value="Kinase-like_dom_sf"/>
</dbReference>
<dbReference type="PANTHER" id="PTHR24346:SF110">
    <property type="entry name" value="NON-SPECIFIC SERINE_THREONINE PROTEIN KINASE"/>
    <property type="match status" value="1"/>
</dbReference>
<name>X6L7C3_RETFI</name>
<dbReference type="OrthoDB" id="193931at2759"/>
<dbReference type="Proteomes" id="UP000023152">
    <property type="component" value="Unassembled WGS sequence"/>
</dbReference>
<accession>X6L7C3</accession>
<gene>
    <name evidence="6" type="ORF">RFI_39863</name>
</gene>
<feature type="compositionally biased region" description="Basic and acidic residues" evidence="3">
    <location>
        <begin position="40"/>
        <end position="55"/>
    </location>
</feature>
<dbReference type="AlphaFoldDB" id="X6L7C3"/>
<keyword evidence="4" id="KW-1133">Transmembrane helix</keyword>
<evidence type="ECO:0000313" key="6">
    <source>
        <dbReference type="EMBL" id="ETN97667.1"/>
    </source>
</evidence>
<keyword evidence="1" id="KW-0547">Nucleotide-binding</keyword>
<dbReference type="InterPro" id="IPR000719">
    <property type="entry name" value="Prot_kinase_dom"/>
</dbReference>
<keyword evidence="4" id="KW-0472">Membrane</keyword>
<evidence type="ECO:0000259" key="5">
    <source>
        <dbReference type="PROSITE" id="PS50011"/>
    </source>
</evidence>
<keyword evidence="4" id="KW-0812">Transmembrane</keyword>
<evidence type="ECO:0000256" key="3">
    <source>
        <dbReference type="SAM" id="MobiDB-lite"/>
    </source>
</evidence>
<dbReference type="SMART" id="SM00220">
    <property type="entry name" value="S_TKc"/>
    <property type="match status" value="1"/>
</dbReference>
<dbReference type="GO" id="GO:0005524">
    <property type="term" value="F:ATP binding"/>
    <property type="evidence" value="ECO:0007669"/>
    <property type="project" value="UniProtKB-KW"/>
</dbReference>
<organism evidence="6 7">
    <name type="scientific">Reticulomyxa filosa</name>
    <dbReference type="NCBI Taxonomy" id="46433"/>
    <lineage>
        <taxon>Eukaryota</taxon>
        <taxon>Sar</taxon>
        <taxon>Rhizaria</taxon>
        <taxon>Retaria</taxon>
        <taxon>Foraminifera</taxon>
        <taxon>Monothalamids</taxon>
        <taxon>Reticulomyxidae</taxon>
        <taxon>Reticulomyxa</taxon>
    </lineage>
</organism>
<sequence length="244" mass="28138">MEQNLTEIEENEQIDQTEQTDQNELNEQQEEVEQEGTDLQGEKEASGDAAEKEKAAASTKSKPRSIGRWYIGETLGKGGYSWVKKGYDKKTSKCVALKFMAKADNSWAEEQVYASFYPFFFLGLDLIVSPLFFFSRFLLTKQVVTEIESLKQIRHQNVMKLYAYNLNAKYPTKNHEKLDCILLVLEYAPGGELFDILYYTSALESIVARTYFRQFIAGENDVSLFFCFFFANFIRLMSSTPLFH</sequence>
<dbReference type="EMBL" id="ASPP01049012">
    <property type="protein sequence ID" value="ETN97667.1"/>
    <property type="molecule type" value="Genomic_DNA"/>
</dbReference>
<feature type="region of interest" description="Disordered" evidence="3">
    <location>
        <begin position="1"/>
        <end position="60"/>
    </location>
</feature>
<feature type="domain" description="Protein kinase" evidence="5">
    <location>
        <begin position="69"/>
        <end position="244"/>
    </location>
</feature>
<dbReference type="PANTHER" id="PTHR24346">
    <property type="entry name" value="MAP/MICROTUBULE AFFINITY-REGULATING KINASE"/>
    <property type="match status" value="1"/>
</dbReference>
<protein>
    <recommendedName>
        <fullName evidence="5">Protein kinase domain-containing protein</fullName>
    </recommendedName>
</protein>
<dbReference type="GO" id="GO:0004674">
    <property type="term" value="F:protein serine/threonine kinase activity"/>
    <property type="evidence" value="ECO:0007669"/>
    <property type="project" value="TreeGrafter"/>
</dbReference>
<proteinExistence type="predicted"/>
<feature type="compositionally biased region" description="Low complexity" evidence="3">
    <location>
        <begin position="16"/>
        <end position="26"/>
    </location>
</feature>
<comment type="caution">
    <text evidence="6">The sequence shown here is derived from an EMBL/GenBank/DDBJ whole genome shotgun (WGS) entry which is preliminary data.</text>
</comment>
<evidence type="ECO:0000313" key="7">
    <source>
        <dbReference type="Proteomes" id="UP000023152"/>
    </source>
</evidence>
<dbReference type="PROSITE" id="PS50011">
    <property type="entry name" value="PROTEIN_KINASE_DOM"/>
    <property type="match status" value="1"/>
</dbReference>